<evidence type="ECO:0000313" key="2">
    <source>
        <dbReference type="Proteomes" id="UP001304467"/>
    </source>
</evidence>
<organism evidence="1 2">
    <name type="scientific">Burkholderia anthinoferrum</name>
    <dbReference type="NCBI Taxonomy" id="3090833"/>
    <lineage>
        <taxon>Bacteria</taxon>
        <taxon>Pseudomonadati</taxon>
        <taxon>Pseudomonadota</taxon>
        <taxon>Betaproteobacteria</taxon>
        <taxon>Burkholderiales</taxon>
        <taxon>Burkholderiaceae</taxon>
        <taxon>Burkholderia</taxon>
    </lineage>
</organism>
<dbReference type="Proteomes" id="UP001304467">
    <property type="component" value="Unassembled WGS sequence"/>
</dbReference>
<accession>A0ABU5WUU2</accession>
<reference evidence="1 2" key="1">
    <citation type="journal article" date="2023" name="Front. Microbiol.">
        <title>Genomic analyses of Burkholderia respiratory isolates indicates two evolutionarily distinct B. anthina clades.</title>
        <authorList>
            <person name="Pham A."/>
            <person name="Volmer J.G."/>
            <person name="Chambers D.C."/>
            <person name="Smith D.J."/>
            <person name="Reid D.W."/>
            <person name="Burr L."/>
            <person name="Wells T.J."/>
        </authorList>
    </citation>
    <scope>NUCLEOTIDE SEQUENCE [LARGE SCALE GENOMIC DNA]</scope>
    <source>
        <strain evidence="1 2">BCCIQ07A</strain>
    </source>
</reference>
<sequence length="287" mass="31561">MNTVKNRSHALTDAQILEIGYKHFKPGHNVEAETNFVATVRDVLAASAVEQPGSITAQIALAAIKTFEIVGESNDSREPNDEDRFILTEFIAHAFGGFRVEQPSGAPTMQYRLHGIARVDLELVEREARAFAPTAQAHARVGLTDEQRKALNVALKWVPSSVHTVQEALRPLLAAHPDRPERSASAGVIAAARAVIEADRARTLTTEHVNALDNTIKIQHGELTLPEPRAEVTDDDKLCASRYRWLSRQVVAAHSRDDLSCRWEVDYVLYGESFDAAIDAARAGDSQ</sequence>
<dbReference type="RefSeq" id="WP_323620738.1">
    <property type="nucleotide sequence ID" value="NZ_JAWRKY010000001.1"/>
</dbReference>
<proteinExistence type="predicted"/>
<comment type="caution">
    <text evidence="1">The sequence shown here is derived from an EMBL/GenBank/DDBJ whole genome shotgun (WGS) entry which is preliminary data.</text>
</comment>
<gene>
    <name evidence="1" type="ORF">SB593_25395</name>
</gene>
<evidence type="ECO:0000313" key="1">
    <source>
        <dbReference type="EMBL" id="MEB2582283.1"/>
    </source>
</evidence>
<name>A0ABU5WUU2_9BURK</name>
<dbReference type="EMBL" id="JAWRLE010000049">
    <property type="protein sequence ID" value="MEB2582283.1"/>
    <property type="molecule type" value="Genomic_DNA"/>
</dbReference>
<keyword evidence="2" id="KW-1185">Reference proteome</keyword>
<protein>
    <submittedName>
        <fullName evidence="1">Uncharacterized protein</fullName>
    </submittedName>
</protein>